<reference evidence="1 2" key="1">
    <citation type="journal article" date="2022" name="Nat. Ecol. Evol.">
        <title>A masculinizing supergene underlies an exaggerated male reproductive morph in a spider.</title>
        <authorList>
            <person name="Hendrickx F."/>
            <person name="De Corte Z."/>
            <person name="Sonet G."/>
            <person name="Van Belleghem S.M."/>
            <person name="Kostlbacher S."/>
            <person name="Vangestel C."/>
        </authorList>
    </citation>
    <scope>NUCLEOTIDE SEQUENCE [LARGE SCALE GENOMIC DNA]</scope>
    <source>
        <strain evidence="1">W744_W776</strain>
    </source>
</reference>
<name>A0AAV6V3E3_9ARAC</name>
<gene>
    <name evidence="1" type="ORF">JTE90_016657</name>
</gene>
<evidence type="ECO:0000313" key="2">
    <source>
        <dbReference type="Proteomes" id="UP000827092"/>
    </source>
</evidence>
<organism evidence="1 2">
    <name type="scientific">Oedothorax gibbosus</name>
    <dbReference type="NCBI Taxonomy" id="931172"/>
    <lineage>
        <taxon>Eukaryota</taxon>
        <taxon>Metazoa</taxon>
        <taxon>Ecdysozoa</taxon>
        <taxon>Arthropoda</taxon>
        <taxon>Chelicerata</taxon>
        <taxon>Arachnida</taxon>
        <taxon>Araneae</taxon>
        <taxon>Araneomorphae</taxon>
        <taxon>Entelegynae</taxon>
        <taxon>Araneoidea</taxon>
        <taxon>Linyphiidae</taxon>
        <taxon>Erigoninae</taxon>
        <taxon>Oedothorax</taxon>
    </lineage>
</organism>
<dbReference type="AlphaFoldDB" id="A0AAV6V3E3"/>
<accession>A0AAV6V3E3</accession>
<evidence type="ECO:0000313" key="1">
    <source>
        <dbReference type="EMBL" id="KAG8191144.1"/>
    </source>
</evidence>
<keyword evidence="2" id="KW-1185">Reference proteome</keyword>
<protein>
    <submittedName>
        <fullName evidence="1">Uncharacterized protein</fullName>
    </submittedName>
</protein>
<sequence length="146" mass="16928">MATKNRSSLYFSPVEVTRPIIFQGWNFPSLIKDSFSVFPLKVRHQKNPGSEITAFYNSQKWRSVSEQEQTKATSGHRPSLPQGVNKKNKTGWVSLSSTRKSVLFHKWSGSSFNHIFVSACQRKMERELFTIERLKTMILLKVFEEK</sequence>
<dbReference type="Proteomes" id="UP000827092">
    <property type="component" value="Unassembled WGS sequence"/>
</dbReference>
<dbReference type="EMBL" id="JAFNEN010000165">
    <property type="protein sequence ID" value="KAG8191144.1"/>
    <property type="molecule type" value="Genomic_DNA"/>
</dbReference>
<comment type="caution">
    <text evidence="1">The sequence shown here is derived from an EMBL/GenBank/DDBJ whole genome shotgun (WGS) entry which is preliminary data.</text>
</comment>
<proteinExistence type="predicted"/>